<evidence type="ECO:0000256" key="4">
    <source>
        <dbReference type="ARBA" id="ARBA00022692"/>
    </source>
</evidence>
<comment type="similarity">
    <text evidence="11">Belongs to the inward rectifier-type potassium channel (TC 1.A.2.1) family.</text>
</comment>
<comment type="caution">
    <text evidence="16">The sequence shown here is derived from an EMBL/GenBank/DDBJ whole genome shotgun (WGS) entry which is preliminary data.</text>
</comment>
<feature type="transmembrane region" description="Helical" evidence="13">
    <location>
        <begin position="80"/>
        <end position="101"/>
    </location>
</feature>
<evidence type="ECO:0000313" key="17">
    <source>
        <dbReference type="Proteomes" id="UP001497444"/>
    </source>
</evidence>
<accession>A0ABP0VI14</accession>
<reference evidence="16" key="1">
    <citation type="submission" date="2024-02" db="EMBL/GenBank/DDBJ databases">
        <authorList>
            <consortium name="ELIXIR-Norway"/>
            <consortium name="Elixir Norway"/>
        </authorList>
    </citation>
    <scope>NUCLEOTIDE SEQUENCE</scope>
</reference>
<evidence type="ECO:0000256" key="1">
    <source>
        <dbReference type="ARBA" id="ARBA00004141"/>
    </source>
</evidence>
<evidence type="ECO:0000256" key="11">
    <source>
        <dbReference type="RuleBase" id="RU003822"/>
    </source>
</evidence>
<dbReference type="Gene3D" id="2.60.40.1400">
    <property type="entry name" value="G protein-activated inward rectifier potassium channel 1"/>
    <property type="match status" value="1"/>
</dbReference>
<evidence type="ECO:0000256" key="13">
    <source>
        <dbReference type="SAM" id="Phobius"/>
    </source>
</evidence>
<evidence type="ECO:0000259" key="15">
    <source>
        <dbReference type="Pfam" id="PF17655"/>
    </source>
</evidence>
<feature type="transmembrane region" description="Helical" evidence="13">
    <location>
        <begin position="146"/>
        <end position="168"/>
    </location>
</feature>
<dbReference type="PRINTS" id="PR01320">
    <property type="entry name" value="KIRCHANNEL"/>
</dbReference>
<sequence length="543" mass="60537">MVGQDGASTIQATTPTRLHNGQLFGDHKLLPLLLSPRKNQKLPLVDKRGRLNVEIRGLPKTFLYWGDLFHTLVNMPNSRFIAILFCTYCLLFFGFAIPYYYDANNNSCIPGVVSFDHAFWFSVQTSMTIGYGGDLTPDPSCLVTNLMVLVQSLASLIIAYSLLGVFYMRFSRPARRAQTLIFSRYMVMHEEDGVPVIAFRIANIRKHQIIEANVRLLVAFNNTLTDEDESMFNFTSLPVIGGSQVFLGLPCTVKHPITTTSPLYGLTLKDLENADMEILVLLEGVDASTSSKLQARVSYRPCEMRKDYRFETMVIRMPSGCRRVDFKKFDSLLPVTSMLVTKPLTPCASAATLPPFPHAATAAAVHGAFEGAKAAAQEKKEDYEKEDRDKVEGHQWSDLHETMFKASSEEIHSLLTSTTEVPRSSLTGRVSLDNNDSSPQTEQFDHKMNLPIYIEQEVHSLPDLSDGNEGFFLSSTVAEARNQEIEQRLLIAEARAQAWKQMVVELATRVHQTLQQPTNAADANRGPLVACARQALSMAVSSN</sequence>
<dbReference type="PANTHER" id="PTHR11767:SF102">
    <property type="entry name" value="INWARDLY RECTIFYING POTASSIUM CHANNEL 1, ISOFORM F"/>
    <property type="match status" value="1"/>
</dbReference>
<comment type="subcellular location">
    <subcellularLocation>
        <location evidence="1 11">Membrane</location>
        <topology evidence="1 11">Multi-pass membrane protein</topology>
    </subcellularLocation>
</comment>
<dbReference type="InterPro" id="IPR016449">
    <property type="entry name" value="K_chnl_inward-rec_Kir"/>
</dbReference>
<evidence type="ECO:0000313" key="16">
    <source>
        <dbReference type="EMBL" id="CAK9253847.1"/>
    </source>
</evidence>
<dbReference type="Pfam" id="PF17655">
    <property type="entry name" value="IRK_C"/>
    <property type="match status" value="1"/>
</dbReference>
<evidence type="ECO:0000256" key="12">
    <source>
        <dbReference type="SAM" id="MobiDB-lite"/>
    </source>
</evidence>
<dbReference type="Pfam" id="PF01007">
    <property type="entry name" value="IRK"/>
    <property type="match status" value="1"/>
</dbReference>
<gene>
    <name evidence="16" type="ORF">CSSPJE1EN1_LOCUS29225</name>
</gene>
<evidence type="ECO:0000256" key="10">
    <source>
        <dbReference type="ARBA" id="ARBA00023303"/>
    </source>
</evidence>
<dbReference type="SUPFAM" id="SSF81296">
    <property type="entry name" value="E set domains"/>
    <property type="match status" value="1"/>
</dbReference>
<evidence type="ECO:0000256" key="2">
    <source>
        <dbReference type="ARBA" id="ARBA00022448"/>
    </source>
</evidence>
<keyword evidence="6 11" id="KW-0630">Potassium</keyword>
<organism evidence="16 17">
    <name type="scientific">Sphagnum jensenii</name>
    <dbReference type="NCBI Taxonomy" id="128206"/>
    <lineage>
        <taxon>Eukaryota</taxon>
        <taxon>Viridiplantae</taxon>
        <taxon>Streptophyta</taxon>
        <taxon>Embryophyta</taxon>
        <taxon>Bryophyta</taxon>
        <taxon>Sphagnophytina</taxon>
        <taxon>Sphagnopsida</taxon>
        <taxon>Sphagnales</taxon>
        <taxon>Sphagnaceae</taxon>
        <taxon>Sphagnum</taxon>
    </lineage>
</organism>
<evidence type="ECO:0000256" key="5">
    <source>
        <dbReference type="ARBA" id="ARBA00022882"/>
    </source>
</evidence>
<protein>
    <submittedName>
        <fullName evidence="16">Uncharacterized protein</fullName>
    </submittedName>
</protein>
<dbReference type="InterPro" id="IPR040445">
    <property type="entry name" value="Kir_TM"/>
</dbReference>
<evidence type="ECO:0000256" key="8">
    <source>
        <dbReference type="ARBA" id="ARBA00023065"/>
    </source>
</evidence>
<dbReference type="Gene3D" id="1.10.287.70">
    <property type="match status" value="1"/>
</dbReference>
<name>A0ABP0VI14_9BRYO</name>
<dbReference type="Proteomes" id="UP001497444">
    <property type="component" value="Unassembled WGS sequence"/>
</dbReference>
<keyword evidence="8 11" id="KW-0406">Ion transport</keyword>
<dbReference type="PANTHER" id="PTHR11767">
    <property type="entry name" value="INWARD RECTIFIER POTASSIUM CHANNEL"/>
    <property type="match status" value="1"/>
</dbReference>
<evidence type="ECO:0000256" key="6">
    <source>
        <dbReference type="ARBA" id="ARBA00022958"/>
    </source>
</evidence>
<keyword evidence="10 11" id="KW-0407">Ion channel</keyword>
<feature type="domain" description="Potassium channel inwardly rectifying transmembrane" evidence="14">
    <location>
        <begin position="45"/>
        <end position="173"/>
    </location>
</feature>
<evidence type="ECO:0000259" key="14">
    <source>
        <dbReference type="Pfam" id="PF01007"/>
    </source>
</evidence>
<dbReference type="InterPro" id="IPR013518">
    <property type="entry name" value="K_chnl_inward-rec_Kir_cyto"/>
</dbReference>
<keyword evidence="2 11" id="KW-0813">Transport</keyword>
<evidence type="ECO:0000256" key="3">
    <source>
        <dbReference type="ARBA" id="ARBA00022538"/>
    </source>
</evidence>
<dbReference type="SUPFAM" id="SSF81324">
    <property type="entry name" value="Voltage-gated potassium channels"/>
    <property type="match status" value="1"/>
</dbReference>
<dbReference type="EMBL" id="CAXAQS010000940">
    <property type="protein sequence ID" value="CAK9253847.1"/>
    <property type="molecule type" value="Genomic_DNA"/>
</dbReference>
<dbReference type="InterPro" id="IPR041647">
    <property type="entry name" value="IRK_C"/>
</dbReference>
<keyword evidence="17" id="KW-1185">Reference proteome</keyword>
<feature type="domain" description="Inward rectifier potassium channel C-terminal" evidence="15">
    <location>
        <begin position="180"/>
        <end position="337"/>
    </location>
</feature>
<feature type="compositionally biased region" description="Polar residues" evidence="12">
    <location>
        <begin position="416"/>
        <end position="442"/>
    </location>
</feature>
<feature type="region of interest" description="Disordered" evidence="12">
    <location>
        <begin position="416"/>
        <end position="443"/>
    </location>
</feature>
<keyword evidence="9 13" id="KW-0472">Membrane</keyword>
<evidence type="ECO:0000256" key="9">
    <source>
        <dbReference type="ARBA" id="ARBA00023136"/>
    </source>
</evidence>
<evidence type="ECO:0000256" key="7">
    <source>
        <dbReference type="ARBA" id="ARBA00022989"/>
    </source>
</evidence>
<keyword evidence="7 13" id="KW-1133">Transmembrane helix</keyword>
<dbReference type="InterPro" id="IPR014756">
    <property type="entry name" value="Ig_E-set"/>
</dbReference>
<keyword evidence="5 11" id="KW-0851">Voltage-gated channel</keyword>
<keyword evidence="4 11" id="KW-0812">Transmembrane</keyword>
<keyword evidence="3 11" id="KW-0633">Potassium transport</keyword>
<proteinExistence type="inferred from homology"/>